<protein>
    <submittedName>
        <fullName evidence="1">Uncharacterized protein</fullName>
    </submittedName>
</protein>
<dbReference type="OrthoDB" id="6141723at2759"/>
<accession>A0A8X6XVA7</accession>
<proteinExistence type="predicted"/>
<dbReference type="AlphaFoldDB" id="A0A8X6XVA7"/>
<name>A0A8X6XVA7_9ARAC</name>
<dbReference type="Proteomes" id="UP000886998">
    <property type="component" value="Unassembled WGS sequence"/>
</dbReference>
<gene>
    <name evidence="1" type="primary">evm_001329</name>
    <name evidence="1" type="ORF">TNIN_399791</name>
</gene>
<keyword evidence="2" id="KW-1185">Reference proteome</keyword>
<dbReference type="EMBL" id="BMAV01013228">
    <property type="protein sequence ID" value="GFY60635.1"/>
    <property type="molecule type" value="Genomic_DNA"/>
</dbReference>
<comment type="caution">
    <text evidence="1">The sequence shown here is derived from an EMBL/GenBank/DDBJ whole genome shotgun (WGS) entry which is preliminary data.</text>
</comment>
<organism evidence="1 2">
    <name type="scientific">Trichonephila inaurata madagascariensis</name>
    <dbReference type="NCBI Taxonomy" id="2747483"/>
    <lineage>
        <taxon>Eukaryota</taxon>
        <taxon>Metazoa</taxon>
        <taxon>Ecdysozoa</taxon>
        <taxon>Arthropoda</taxon>
        <taxon>Chelicerata</taxon>
        <taxon>Arachnida</taxon>
        <taxon>Araneae</taxon>
        <taxon>Araneomorphae</taxon>
        <taxon>Entelegynae</taxon>
        <taxon>Araneoidea</taxon>
        <taxon>Nephilidae</taxon>
        <taxon>Trichonephila</taxon>
        <taxon>Trichonephila inaurata</taxon>
    </lineage>
</organism>
<sequence>MKRIPLRVKILLLAECPDVNFETASVCATCHLALSKNKISTLSKFNCFKYPSAAHFPEDLFWERLISPGFPFGAIGSLRHGNVQHGIPRHVINVTVCVDNMVKTLPHDLDVD</sequence>
<reference evidence="1" key="1">
    <citation type="submission" date="2020-08" db="EMBL/GenBank/DDBJ databases">
        <title>Multicomponent nature underlies the extraordinary mechanical properties of spider dragline silk.</title>
        <authorList>
            <person name="Kono N."/>
            <person name="Nakamura H."/>
            <person name="Mori M."/>
            <person name="Yoshida Y."/>
            <person name="Ohtoshi R."/>
            <person name="Malay A.D."/>
            <person name="Moran D.A.P."/>
            <person name="Tomita M."/>
            <person name="Numata K."/>
            <person name="Arakawa K."/>
        </authorList>
    </citation>
    <scope>NUCLEOTIDE SEQUENCE</scope>
</reference>
<evidence type="ECO:0000313" key="1">
    <source>
        <dbReference type="EMBL" id="GFY60635.1"/>
    </source>
</evidence>
<evidence type="ECO:0000313" key="2">
    <source>
        <dbReference type="Proteomes" id="UP000886998"/>
    </source>
</evidence>